<dbReference type="EMBL" id="MHLI01000004">
    <property type="protein sequence ID" value="OGZ06329.1"/>
    <property type="molecule type" value="Genomic_DNA"/>
</dbReference>
<comment type="caution">
    <text evidence="9">The sequence shown here is derived from an EMBL/GenBank/DDBJ whole genome shotgun (WGS) entry which is preliminary data.</text>
</comment>
<evidence type="ECO:0000259" key="8">
    <source>
        <dbReference type="Pfam" id="PF00557"/>
    </source>
</evidence>
<dbReference type="GO" id="GO:0005829">
    <property type="term" value="C:cytosol"/>
    <property type="evidence" value="ECO:0007669"/>
    <property type="project" value="TreeGrafter"/>
</dbReference>
<feature type="domain" description="Peptidase M24" evidence="8">
    <location>
        <begin position="12"/>
        <end position="245"/>
    </location>
</feature>
<dbReference type="GO" id="GO:0004239">
    <property type="term" value="F:initiator methionyl aminopeptidase activity"/>
    <property type="evidence" value="ECO:0007669"/>
    <property type="project" value="UniProtKB-UniRule"/>
</dbReference>
<dbReference type="InterPro" id="IPR000994">
    <property type="entry name" value="Pept_M24"/>
</dbReference>
<comment type="catalytic activity">
    <reaction evidence="6 7">
        <text>Release of N-terminal amino acids, preferentially methionine, from peptides and arylamides.</text>
        <dbReference type="EC" id="3.4.11.18"/>
    </reaction>
</comment>
<comment type="similarity">
    <text evidence="6">Belongs to the peptidase M24A family. Methionine aminopeptidase type 1 subfamily.</text>
</comment>
<dbReference type="EC" id="3.4.11.18" evidence="6 7"/>
<sequence>MAKFKTKEEIVLLRESGKRLARVLHAVAKEIKPGVTTQYLDEVAERLIRETGDTPPFLNYTPVGARRPYPAALCVSVNDEIVHGIPSDRVLKEGDIVSIDLGLTHKGMITDAALTVPVGKVSNKILELISETERSLKEGIRAMHPGGHIGDIGAAVERVAHQHGYGIVRELGGHGVGHAVHEDPYVPNYGKKHSGPILKPGMVLALEPMFMLGSEDIRLMPDGYTIITEDGSLSAHFEHTVVVTETGVEILTKE</sequence>
<keyword evidence="5 6" id="KW-0378">Hydrolase</keyword>
<feature type="binding site" evidence="6">
    <location>
        <position position="111"/>
    </location>
    <ligand>
        <name>a divalent metal cation</name>
        <dbReference type="ChEBI" id="CHEBI:60240"/>
        <label>2</label>
        <note>catalytic</note>
    </ligand>
</feature>
<evidence type="ECO:0000256" key="3">
    <source>
        <dbReference type="ARBA" id="ARBA00022670"/>
    </source>
</evidence>
<dbReference type="PANTHER" id="PTHR43330:SF27">
    <property type="entry name" value="METHIONINE AMINOPEPTIDASE"/>
    <property type="match status" value="1"/>
</dbReference>
<dbReference type="InterPro" id="IPR002467">
    <property type="entry name" value="Pept_M24A_MAP1"/>
</dbReference>
<feature type="binding site" evidence="6">
    <location>
        <position position="238"/>
    </location>
    <ligand>
        <name>a divalent metal cation</name>
        <dbReference type="ChEBI" id="CHEBI:60240"/>
        <label>2</label>
        <note>catalytic</note>
    </ligand>
</feature>
<keyword evidence="4 6" id="KW-0479">Metal-binding</keyword>
<keyword evidence="2 6" id="KW-0031">Aminopeptidase</keyword>
<dbReference type="PANTHER" id="PTHR43330">
    <property type="entry name" value="METHIONINE AMINOPEPTIDASE"/>
    <property type="match status" value="1"/>
</dbReference>
<protein>
    <recommendedName>
        <fullName evidence="6 7">Methionine aminopeptidase</fullName>
        <shortName evidence="6">MAP</shortName>
        <shortName evidence="6">MetAP</shortName>
        <ecNumber evidence="6 7">3.4.11.18</ecNumber>
    </recommendedName>
    <alternativeName>
        <fullName evidence="6">Peptidase M</fullName>
    </alternativeName>
</protein>
<evidence type="ECO:0000313" key="9">
    <source>
        <dbReference type="EMBL" id="OGZ06329.1"/>
    </source>
</evidence>
<comment type="function">
    <text evidence="1 6">Removes the N-terminal methionine from nascent proteins. The N-terminal methionine is often cleaved when the second residue in the primary sequence is small and uncharged (Met-Ala-, Cys, Gly, Pro, Ser, Thr, or Val). Requires deformylation of the N(alpha)-formylated initiator methionine before it can be hydrolyzed.</text>
</comment>
<feature type="binding site" evidence="6">
    <location>
        <position position="100"/>
    </location>
    <ligand>
        <name>a divalent metal cation</name>
        <dbReference type="ChEBI" id="CHEBI:60240"/>
        <label>1</label>
    </ligand>
</feature>
<dbReference type="Proteomes" id="UP000177122">
    <property type="component" value="Unassembled WGS sequence"/>
</dbReference>
<feature type="binding site" evidence="6">
    <location>
        <position position="238"/>
    </location>
    <ligand>
        <name>a divalent metal cation</name>
        <dbReference type="ChEBI" id="CHEBI:60240"/>
        <label>1</label>
    </ligand>
</feature>
<evidence type="ECO:0000256" key="1">
    <source>
        <dbReference type="ARBA" id="ARBA00002521"/>
    </source>
</evidence>
<dbReference type="AlphaFoldDB" id="A0A1G2CY62"/>
<feature type="binding site" evidence="6">
    <location>
        <position position="111"/>
    </location>
    <ligand>
        <name>a divalent metal cation</name>
        <dbReference type="ChEBI" id="CHEBI:60240"/>
        <label>1</label>
    </ligand>
</feature>
<evidence type="ECO:0000256" key="2">
    <source>
        <dbReference type="ARBA" id="ARBA00022438"/>
    </source>
</evidence>
<evidence type="ECO:0000256" key="5">
    <source>
        <dbReference type="ARBA" id="ARBA00022801"/>
    </source>
</evidence>
<dbReference type="NCBIfam" id="TIGR00500">
    <property type="entry name" value="met_pdase_I"/>
    <property type="match status" value="1"/>
</dbReference>
<dbReference type="GO" id="GO:0006508">
    <property type="term" value="P:proteolysis"/>
    <property type="evidence" value="ECO:0007669"/>
    <property type="project" value="UniProtKB-KW"/>
</dbReference>
<evidence type="ECO:0000256" key="4">
    <source>
        <dbReference type="ARBA" id="ARBA00022723"/>
    </source>
</evidence>
<name>A0A1G2CY62_9BACT</name>
<dbReference type="SUPFAM" id="SSF55920">
    <property type="entry name" value="Creatinase/aminopeptidase"/>
    <property type="match status" value="1"/>
</dbReference>
<dbReference type="HAMAP" id="MF_01974">
    <property type="entry name" value="MetAP_1"/>
    <property type="match status" value="1"/>
</dbReference>
<dbReference type="Gene3D" id="3.90.230.10">
    <property type="entry name" value="Creatinase/methionine aminopeptidase superfamily"/>
    <property type="match status" value="1"/>
</dbReference>
<gene>
    <name evidence="6" type="primary">map</name>
    <name evidence="9" type="ORF">A2845_00835</name>
</gene>
<accession>A0A1G2CY62</accession>
<evidence type="ECO:0000313" key="10">
    <source>
        <dbReference type="Proteomes" id="UP000177122"/>
    </source>
</evidence>
<comment type="cofactor">
    <cofactor evidence="6">
        <name>Co(2+)</name>
        <dbReference type="ChEBI" id="CHEBI:48828"/>
    </cofactor>
    <cofactor evidence="6">
        <name>Zn(2+)</name>
        <dbReference type="ChEBI" id="CHEBI:29105"/>
    </cofactor>
    <cofactor evidence="6">
        <name>Mn(2+)</name>
        <dbReference type="ChEBI" id="CHEBI:29035"/>
    </cofactor>
    <cofactor evidence="6">
        <name>Fe(2+)</name>
        <dbReference type="ChEBI" id="CHEBI:29033"/>
    </cofactor>
    <text evidence="6">Binds 2 divalent metal cations per subunit. Has a high-affinity and a low affinity metal-binding site. The true nature of the physiological cofactor is under debate. The enzyme is active with cobalt, zinc, manganese or divalent iron ions. Most likely, methionine aminopeptidases function as mononuclear Fe(2+)-metalloproteases under physiological conditions, and the catalytically relevant metal-binding site has been assigned to the histidine-containing high-affinity site.</text>
</comment>
<keyword evidence="3 6" id="KW-0645">Protease</keyword>
<evidence type="ECO:0000256" key="6">
    <source>
        <dbReference type="HAMAP-Rule" id="MF_01974"/>
    </source>
</evidence>
<dbReference type="InterPro" id="IPR036005">
    <property type="entry name" value="Creatinase/aminopeptidase-like"/>
</dbReference>
<reference evidence="9 10" key="1">
    <citation type="journal article" date="2016" name="Nat. Commun.">
        <title>Thousands of microbial genomes shed light on interconnected biogeochemical processes in an aquifer system.</title>
        <authorList>
            <person name="Anantharaman K."/>
            <person name="Brown C.T."/>
            <person name="Hug L.A."/>
            <person name="Sharon I."/>
            <person name="Castelle C.J."/>
            <person name="Probst A.J."/>
            <person name="Thomas B.C."/>
            <person name="Singh A."/>
            <person name="Wilkins M.J."/>
            <person name="Karaoz U."/>
            <person name="Brodie E.L."/>
            <person name="Williams K.H."/>
            <person name="Hubbard S.S."/>
            <person name="Banfield J.F."/>
        </authorList>
    </citation>
    <scope>NUCLEOTIDE SEQUENCE [LARGE SCALE GENOMIC DNA]</scope>
</reference>
<dbReference type="GO" id="GO:0070006">
    <property type="term" value="F:metalloaminopeptidase activity"/>
    <property type="evidence" value="ECO:0007669"/>
    <property type="project" value="UniProtKB-UniRule"/>
</dbReference>
<feature type="binding site" evidence="6">
    <location>
        <position position="174"/>
    </location>
    <ligand>
        <name>a divalent metal cation</name>
        <dbReference type="ChEBI" id="CHEBI:60240"/>
        <label>2</label>
        <note>catalytic</note>
    </ligand>
</feature>
<feature type="binding site" evidence="6">
    <location>
        <position position="181"/>
    </location>
    <ligand>
        <name>substrate</name>
    </ligand>
</feature>
<proteinExistence type="inferred from homology"/>
<dbReference type="GO" id="GO:0046872">
    <property type="term" value="F:metal ion binding"/>
    <property type="evidence" value="ECO:0007669"/>
    <property type="project" value="UniProtKB-UniRule"/>
</dbReference>
<organism evidence="9 10">
    <name type="scientific">Candidatus Lloydbacteria bacterium RIFCSPHIGHO2_01_FULL_49_22</name>
    <dbReference type="NCBI Taxonomy" id="1798658"/>
    <lineage>
        <taxon>Bacteria</taxon>
        <taxon>Candidatus Lloydiibacteriota</taxon>
    </lineage>
</organism>
<evidence type="ECO:0000256" key="7">
    <source>
        <dbReference type="RuleBase" id="RU003653"/>
    </source>
</evidence>
<feature type="binding site" evidence="6">
    <location>
        <position position="207"/>
    </location>
    <ligand>
        <name>a divalent metal cation</name>
        <dbReference type="ChEBI" id="CHEBI:60240"/>
        <label>2</label>
        <note>catalytic</note>
    </ligand>
</feature>
<dbReference type="CDD" id="cd01086">
    <property type="entry name" value="MetAP1"/>
    <property type="match status" value="1"/>
</dbReference>
<dbReference type="PRINTS" id="PR00599">
    <property type="entry name" value="MAPEPTIDASE"/>
</dbReference>
<dbReference type="Pfam" id="PF00557">
    <property type="entry name" value="Peptidase_M24"/>
    <property type="match status" value="1"/>
</dbReference>
<feature type="binding site" evidence="6">
    <location>
        <position position="83"/>
    </location>
    <ligand>
        <name>substrate</name>
    </ligand>
</feature>
<comment type="subunit">
    <text evidence="6">Monomer.</text>
</comment>
<dbReference type="InterPro" id="IPR001714">
    <property type="entry name" value="Pept_M24_MAP"/>
</dbReference>